<dbReference type="InterPro" id="IPR005123">
    <property type="entry name" value="Oxoglu/Fe-dep_dioxygenase_dom"/>
</dbReference>
<name>A0AAN9Q2X1_CLITE</name>
<keyword evidence="3 4" id="KW-0408">Iron</keyword>
<dbReference type="GO" id="GO:0046872">
    <property type="term" value="F:metal ion binding"/>
    <property type="evidence" value="ECO:0007669"/>
    <property type="project" value="UniProtKB-KW"/>
</dbReference>
<evidence type="ECO:0000256" key="4">
    <source>
        <dbReference type="RuleBase" id="RU003682"/>
    </source>
</evidence>
<dbReference type="Proteomes" id="UP001359559">
    <property type="component" value="Unassembled WGS sequence"/>
</dbReference>
<evidence type="ECO:0000256" key="2">
    <source>
        <dbReference type="ARBA" id="ARBA00022896"/>
    </source>
</evidence>
<accession>A0AAN9Q2X1</accession>
<proteinExistence type="inferred from homology"/>
<gene>
    <name evidence="6" type="ORF">RJT34_03892</name>
</gene>
<feature type="domain" description="Fe2OG dioxygenase" evidence="5">
    <location>
        <begin position="124"/>
        <end position="224"/>
    </location>
</feature>
<evidence type="ECO:0000313" key="6">
    <source>
        <dbReference type="EMBL" id="KAK7319174.1"/>
    </source>
</evidence>
<evidence type="ECO:0000256" key="3">
    <source>
        <dbReference type="ARBA" id="ARBA00023004"/>
    </source>
</evidence>
<dbReference type="InterPro" id="IPR027443">
    <property type="entry name" value="IPNS-like_sf"/>
</dbReference>
<protein>
    <recommendedName>
        <fullName evidence="5">Fe2OG dioxygenase domain-containing protein</fullName>
    </recommendedName>
</protein>
<reference evidence="6 7" key="1">
    <citation type="submission" date="2024-01" db="EMBL/GenBank/DDBJ databases">
        <title>The genomes of 5 underutilized Papilionoideae crops provide insights into root nodulation and disease resistance.</title>
        <authorList>
            <person name="Yuan L."/>
        </authorList>
    </citation>
    <scope>NUCLEOTIDE SEQUENCE [LARGE SCALE GENOMIC DNA]</scope>
    <source>
        <strain evidence="6">LY-2023</strain>
        <tissue evidence="6">Leaf</tissue>
    </source>
</reference>
<comment type="caution">
    <text evidence="6">The sequence shown here is derived from an EMBL/GenBank/DDBJ whole genome shotgun (WGS) entry which is preliminary data.</text>
</comment>
<dbReference type="GO" id="GO:0031418">
    <property type="term" value="F:L-ascorbic acid binding"/>
    <property type="evidence" value="ECO:0007669"/>
    <property type="project" value="UniProtKB-KW"/>
</dbReference>
<organism evidence="6 7">
    <name type="scientific">Clitoria ternatea</name>
    <name type="common">Butterfly pea</name>
    <dbReference type="NCBI Taxonomy" id="43366"/>
    <lineage>
        <taxon>Eukaryota</taxon>
        <taxon>Viridiplantae</taxon>
        <taxon>Streptophyta</taxon>
        <taxon>Embryophyta</taxon>
        <taxon>Tracheophyta</taxon>
        <taxon>Spermatophyta</taxon>
        <taxon>Magnoliopsida</taxon>
        <taxon>eudicotyledons</taxon>
        <taxon>Gunneridae</taxon>
        <taxon>Pentapetalae</taxon>
        <taxon>rosids</taxon>
        <taxon>fabids</taxon>
        <taxon>Fabales</taxon>
        <taxon>Fabaceae</taxon>
        <taxon>Papilionoideae</taxon>
        <taxon>50 kb inversion clade</taxon>
        <taxon>NPAAA clade</taxon>
        <taxon>indigoferoid/millettioid clade</taxon>
        <taxon>Phaseoleae</taxon>
        <taxon>Clitoria</taxon>
    </lineage>
</organism>
<dbReference type="InterPro" id="IPR050295">
    <property type="entry name" value="Plant_2OG-oxidoreductases"/>
</dbReference>
<evidence type="ECO:0000313" key="7">
    <source>
        <dbReference type="Proteomes" id="UP001359559"/>
    </source>
</evidence>
<evidence type="ECO:0000259" key="5">
    <source>
        <dbReference type="PROSITE" id="PS51471"/>
    </source>
</evidence>
<dbReference type="SUPFAM" id="SSF51197">
    <property type="entry name" value="Clavaminate synthase-like"/>
    <property type="match status" value="1"/>
</dbReference>
<sequence>MDLSSTLVPSVQELAKKSLTKVPDQYVIPEGESVLASTATSLPQVPVIDLSKLLSIDLKELEKLNYACKEWGFFQYFVDGEHEDKENLEMYSVELKNLAIKVIELMAKALAIDPNEMTEIFIEGTQTMRINYYPPCPQPERVIGLKSHSDVGGLTILLQANDVQGLQIRKDGLWIPVLPLPNAFIINIGDMLEIITNGIYRSIEHRAIVNSEMERISIATFYGPDLKAILAPAPSFVTLERPAQFKSVSVEDHFKGYFSRELRGKLYLDEVKIQNESD</sequence>
<dbReference type="GO" id="GO:0016491">
    <property type="term" value="F:oxidoreductase activity"/>
    <property type="evidence" value="ECO:0007669"/>
    <property type="project" value="UniProtKB-KW"/>
</dbReference>
<keyword evidence="7" id="KW-1185">Reference proteome</keyword>
<keyword evidence="1 4" id="KW-0479">Metal-binding</keyword>
<dbReference type="Pfam" id="PF03171">
    <property type="entry name" value="2OG-FeII_Oxy"/>
    <property type="match status" value="1"/>
</dbReference>
<keyword evidence="2" id="KW-0847">Vitamin C</keyword>
<keyword evidence="4" id="KW-0560">Oxidoreductase</keyword>
<comment type="similarity">
    <text evidence="4">Belongs to the iron/ascorbate-dependent oxidoreductase family.</text>
</comment>
<dbReference type="EMBL" id="JAYKXN010000001">
    <property type="protein sequence ID" value="KAK7319174.1"/>
    <property type="molecule type" value="Genomic_DNA"/>
</dbReference>
<dbReference type="Gene3D" id="2.60.120.330">
    <property type="entry name" value="B-lactam Antibiotic, Isopenicillin N Synthase, Chain"/>
    <property type="match status" value="2"/>
</dbReference>
<dbReference type="PANTHER" id="PTHR47991">
    <property type="entry name" value="OXOGLUTARATE/IRON-DEPENDENT DIOXYGENASE"/>
    <property type="match status" value="1"/>
</dbReference>
<dbReference type="PROSITE" id="PS51471">
    <property type="entry name" value="FE2OG_OXY"/>
    <property type="match status" value="1"/>
</dbReference>
<evidence type="ECO:0000256" key="1">
    <source>
        <dbReference type="ARBA" id="ARBA00022723"/>
    </source>
</evidence>
<dbReference type="InterPro" id="IPR044861">
    <property type="entry name" value="IPNS-like_FE2OG_OXY"/>
</dbReference>
<dbReference type="AlphaFoldDB" id="A0AAN9Q2X1"/>